<dbReference type="EMBL" id="JANCMU010000002">
    <property type="protein sequence ID" value="MDG4946020.1"/>
    <property type="molecule type" value="Genomic_DNA"/>
</dbReference>
<feature type="transmembrane region" description="Helical" evidence="9">
    <location>
        <begin position="6"/>
        <end position="25"/>
    </location>
</feature>
<keyword evidence="5 9" id="KW-0653">Protein transport</keyword>
<dbReference type="Proteomes" id="UP001152599">
    <property type="component" value="Unassembled WGS sequence"/>
</dbReference>
<dbReference type="NCBIfam" id="TIGR01411">
    <property type="entry name" value="tatAE"/>
    <property type="match status" value="1"/>
</dbReference>
<comment type="subcellular location">
    <subcellularLocation>
        <location evidence="1 9">Cell membrane</location>
        <topology evidence="1 9">Single-pass membrane protein</topology>
    </subcellularLocation>
</comment>
<keyword evidence="7 9" id="KW-0811">Translocation</keyword>
<dbReference type="HAMAP" id="MF_00236">
    <property type="entry name" value="TatA_E"/>
    <property type="match status" value="1"/>
</dbReference>
<dbReference type="PANTHER" id="PTHR42982:SF1">
    <property type="entry name" value="SEC-INDEPENDENT PROTEIN TRANSLOCASE PROTEIN TATA"/>
    <property type="match status" value="1"/>
</dbReference>
<dbReference type="PANTHER" id="PTHR42982">
    <property type="entry name" value="SEC-INDEPENDENT PROTEIN TRANSLOCASE PROTEIN TATA"/>
    <property type="match status" value="1"/>
</dbReference>
<evidence type="ECO:0000313" key="10">
    <source>
        <dbReference type="EMBL" id="MDG4946020.1"/>
    </source>
</evidence>
<dbReference type="PRINTS" id="PR01506">
    <property type="entry name" value="TATBPROTEIN"/>
</dbReference>
<comment type="caution">
    <text evidence="10">The sequence shown here is derived from an EMBL/GenBank/DDBJ whole genome shotgun (WGS) entry which is preliminary data.</text>
</comment>
<comment type="similarity">
    <text evidence="9">Belongs to the TatA/E family.</text>
</comment>
<evidence type="ECO:0000256" key="3">
    <source>
        <dbReference type="ARBA" id="ARBA00022475"/>
    </source>
</evidence>
<dbReference type="Pfam" id="PF02416">
    <property type="entry name" value="TatA_B_E"/>
    <property type="match status" value="1"/>
</dbReference>
<dbReference type="Gene3D" id="1.20.5.3310">
    <property type="match status" value="1"/>
</dbReference>
<evidence type="ECO:0000256" key="5">
    <source>
        <dbReference type="ARBA" id="ARBA00022927"/>
    </source>
</evidence>
<dbReference type="InterPro" id="IPR006312">
    <property type="entry name" value="TatA/E"/>
</dbReference>
<dbReference type="InterPro" id="IPR003369">
    <property type="entry name" value="TatA/B/E"/>
</dbReference>
<keyword evidence="3 9" id="KW-1003">Cell membrane</keyword>
<evidence type="ECO:0000313" key="11">
    <source>
        <dbReference type="Proteomes" id="UP001152599"/>
    </source>
</evidence>
<proteinExistence type="inferred from homology"/>
<gene>
    <name evidence="9 10" type="primary">tatA</name>
    <name evidence="10" type="ORF">NMK71_06305</name>
</gene>
<keyword evidence="6 9" id="KW-1133">Transmembrane helix</keyword>
<keyword evidence="11" id="KW-1185">Reference proteome</keyword>
<evidence type="ECO:0000256" key="4">
    <source>
        <dbReference type="ARBA" id="ARBA00022692"/>
    </source>
</evidence>
<dbReference type="AlphaFoldDB" id="A0A9X4RVQ4"/>
<dbReference type="GO" id="GO:0033281">
    <property type="term" value="C:TAT protein transport complex"/>
    <property type="evidence" value="ECO:0007669"/>
    <property type="project" value="UniProtKB-UniRule"/>
</dbReference>
<evidence type="ECO:0000256" key="1">
    <source>
        <dbReference type="ARBA" id="ARBA00004162"/>
    </source>
</evidence>
<dbReference type="RefSeq" id="WP_304415998.1">
    <property type="nucleotide sequence ID" value="NZ_JANAIE010000001.1"/>
</dbReference>
<organism evidence="10 11">
    <name type="scientific">Profundicola chukchiensis</name>
    <dbReference type="NCBI Taxonomy" id="2961959"/>
    <lineage>
        <taxon>Bacteria</taxon>
        <taxon>Pseudomonadati</taxon>
        <taxon>Bacteroidota</taxon>
        <taxon>Flavobacteriia</taxon>
        <taxon>Flavobacteriales</taxon>
        <taxon>Weeksellaceae</taxon>
        <taxon>Profundicola</taxon>
    </lineage>
</organism>
<evidence type="ECO:0000256" key="9">
    <source>
        <dbReference type="HAMAP-Rule" id="MF_00236"/>
    </source>
</evidence>
<keyword evidence="4 9" id="KW-0812">Transmembrane</keyword>
<dbReference type="GO" id="GO:0008320">
    <property type="term" value="F:protein transmembrane transporter activity"/>
    <property type="evidence" value="ECO:0007669"/>
    <property type="project" value="UniProtKB-UniRule"/>
</dbReference>
<accession>A0A9X4RVQ4</accession>
<protein>
    <recommendedName>
        <fullName evidence="9">Sec-independent protein translocase protein TatA</fullName>
    </recommendedName>
</protein>
<evidence type="ECO:0000256" key="7">
    <source>
        <dbReference type="ARBA" id="ARBA00023010"/>
    </source>
</evidence>
<sequence>MIFTVFSFIGFQEITIILVISVLVFGPKKIPEIARGLGEGLRAMREATDEIKREVMESAEKVDPSKDIKKAQQEIETEINQAKKEIDDAVGPVTRKRL</sequence>
<evidence type="ECO:0000256" key="8">
    <source>
        <dbReference type="ARBA" id="ARBA00023136"/>
    </source>
</evidence>
<keyword evidence="8 9" id="KW-0472">Membrane</keyword>
<comment type="subunit">
    <text evidence="9">Forms a complex with TatC.</text>
</comment>
<comment type="function">
    <text evidence="9">Part of the twin-arginine translocation (Tat) system that transports large folded proteins containing a characteristic twin-arginine motif in their signal peptide across membranes. TatA could form the protein-conducting channel of the Tat system.</text>
</comment>
<evidence type="ECO:0000256" key="2">
    <source>
        <dbReference type="ARBA" id="ARBA00022448"/>
    </source>
</evidence>
<dbReference type="GO" id="GO:0043953">
    <property type="term" value="P:protein transport by the Tat complex"/>
    <property type="evidence" value="ECO:0007669"/>
    <property type="project" value="UniProtKB-UniRule"/>
</dbReference>
<name>A0A9X4RVQ4_9FLAO</name>
<keyword evidence="2 9" id="KW-0813">Transport</keyword>
<evidence type="ECO:0000256" key="6">
    <source>
        <dbReference type="ARBA" id="ARBA00022989"/>
    </source>
</evidence>
<reference evidence="10" key="1">
    <citation type="submission" date="2022-07" db="EMBL/GenBank/DDBJ databases">
        <title>Description and genome-wide analysis of Profundicola chukchiensis gen. nov., sp. nov., marine bacteria isolated from bottom sediments of the Chukchi Sea.</title>
        <authorList>
            <person name="Romanenko L."/>
            <person name="Otstavnykh N."/>
            <person name="Kurilenko V."/>
            <person name="Eremeev V."/>
            <person name="Velansky P."/>
            <person name="Mikhailov V."/>
            <person name="Isaeva M."/>
        </authorList>
    </citation>
    <scope>NUCLEOTIDE SEQUENCE</scope>
    <source>
        <strain evidence="10">KMM 9713</strain>
    </source>
</reference>